<dbReference type="Pfam" id="PF21981">
    <property type="entry name" value="RecX_HTH3"/>
    <property type="match status" value="1"/>
</dbReference>
<comment type="caution">
    <text evidence="10">The sequence shown here is derived from an EMBL/GenBank/DDBJ whole genome shotgun (WGS) entry which is preliminary data.</text>
</comment>
<sequence>MNDRDYVQGTRAKEYKPQHRESEIVDISDESLWEHSKQTFDREASDHQEQALDNLPDDTELTIQSVLMLKKPKHRYRISFGAYALEVHEDVMIKYRMIKGAVFTKSELEDIVSADERQRAYADAIVYLSRKPRTAYEISFRLREKGWAEGTIQEVVERLGREGFVDDAAYAQEWASQRVRNRGKGKLWVRHELRQKGVSKPLIEEALDEVSEDEELSSAMQLARKKWQGTSGEPADKMRKTGAFLLRRGYSGAVVSKVVRELSRKDGFSVTENWEEE</sequence>
<dbReference type="Gene3D" id="1.10.10.10">
    <property type="entry name" value="Winged helix-like DNA-binding domain superfamily/Winged helix DNA-binding domain"/>
    <property type="match status" value="3"/>
</dbReference>
<organism evidence="10 11">
    <name type="scientific">Paenibacillus puldeungensis</name>
    <dbReference type="NCBI Taxonomy" id="696536"/>
    <lineage>
        <taxon>Bacteria</taxon>
        <taxon>Bacillati</taxon>
        <taxon>Bacillota</taxon>
        <taxon>Bacilli</taxon>
        <taxon>Bacillales</taxon>
        <taxon>Paenibacillaceae</taxon>
        <taxon>Paenibacillus</taxon>
    </lineage>
</organism>
<evidence type="ECO:0000259" key="8">
    <source>
        <dbReference type="Pfam" id="PF21981"/>
    </source>
</evidence>
<dbReference type="PANTHER" id="PTHR33602">
    <property type="entry name" value="REGULATORY PROTEIN RECX FAMILY PROTEIN"/>
    <property type="match status" value="1"/>
</dbReference>
<gene>
    <name evidence="5" type="primary">recX</name>
    <name evidence="10" type="ORF">ACFQ3W_13300</name>
</gene>
<comment type="function">
    <text evidence="5">Modulates RecA activity.</text>
</comment>
<dbReference type="Pfam" id="PF21982">
    <property type="entry name" value="RecX_HTH1"/>
    <property type="match status" value="1"/>
</dbReference>
<evidence type="ECO:0000313" key="10">
    <source>
        <dbReference type="EMBL" id="MFD1177267.1"/>
    </source>
</evidence>
<dbReference type="HAMAP" id="MF_01114">
    <property type="entry name" value="RecX"/>
    <property type="match status" value="1"/>
</dbReference>
<dbReference type="InterPro" id="IPR053926">
    <property type="entry name" value="RecX_HTH_1st"/>
</dbReference>
<comment type="subcellular location">
    <subcellularLocation>
        <location evidence="1 5">Cytoplasm</location>
    </subcellularLocation>
</comment>
<dbReference type="InterPro" id="IPR053925">
    <property type="entry name" value="RecX_HTH_3rd"/>
</dbReference>
<dbReference type="EMBL" id="JBHTLM010000008">
    <property type="protein sequence ID" value="MFD1177267.1"/>
    <property type="molecule type" value="Genomic_DNA"/>
</dbReference>
<keyword evidence="4 5" id="KW-0963">Cytoplasm</keyword>
<keyword evidence="11" id="KW-1185">Reference proteome</keyword>
<dbReference type="Pfam" id="PF02631">
    <property type="entry name" value="RecX_HTH2"/>
    <property type="match status" value="1"/>
</dbReference>
<proteinExistence type="inferred from homology"/>
<reference evidence="11" key="1">
    <citation type="journal article" date="2019" name="Int. J. Syst. Evol. Microbiol.">
        <title>The Global Catalogue of Microorganisms (GCM) 10K type strain sequencing project: providing services to taxonomists for standard genome sequencing and annotation.</title>
        <authorList>
            <consortium name="The Broad Institute Genomics Platform"/>
            <consortium name="The Broad Institute Genome Sequencing Center for Infectious Disease"/>
            <person name="Wu L."/>
            <person name="Ma J."/>
        </authorList>
    </citation>
    <scope>NUCLEOTIDE SEQUENCE [LARGE SCALE GENOMIC DNA]</scope>
    <source>
        <strain evidence="11">CCUG 59189</strain>
    </source>
</reference>
<feature type="domain" description="RecX first three-helical" evidence="9">
    <location>
        <begin position="120"/>
        <end position="159"/>
    </location>
</feature>
<evidence type="ECO:0000256" key="3">
    <source>
        <dbReference type="ARBA" id="ARBA00018111"/>
    </source>
</evidence>
<dbReference type="InterPro" id="IPR003783">
    <property type="entry name" value="Regulatory_RecX"/>
</dbReference>
<comment type="similarity">
    <text evidence="2 5">Belongs to the RecX family.</text>
</comment>
<dbReference type="RefSeq" id="WP_379319705.1">
    <property type="nucleotide sequence ID" value="NZ_JBHTLM010000008.1"/>
</dbReference>
<dbReference type="PANTHER" id="PTHR33602:SF1">
    <property type="entry name" value="REGULATORY PROTEIN RECX FAMILY PROTEIN"/>
    <property type="match status" value="1"/>
</dbReference>
<evidence type="ECO:0000313" key="11">
    <source>
        <dbReference type="Proteomes" id="UP001597262"/>
    </source>
</evidence>
<evidence type="ECO:0000256" key="6">
    <source>
        <dbReference type="SAM" id="MobiDB-lite"/>
    </source>
</evidence>
<dbReference type="InterPro" id="IPR036388">
    <property type="entry name" value="WH-like_DNA-bd_sf"/>
</dbReference>
<feature type="domain" description="RecX second three-helical" evidence="7">
    <location>
        <begin position="166"/>
        <end position="207"/>
    </location>
</feature>
<evidence type="ECO:0000259" key="9">
    <source>
        <dbReference type="Pfam" id="PF21982"/>
    </source>
</evidence>
<feature type="compositionally biased region" description="Basic and acidic residues" evidence="6">
    <location>
        <begin position="1"/>
        <end position="23"/>
    </location>
</feature>
<evidence type="ECO:0000256" key="2">
    <source>
        <dbReference type="ARBA" id="ARBA00009695"/>
    </source>
</evidence>
<feature type="region of interest" description="Disordered" evidence="6">
    <location>
        <begin position="1"/>
        <end position="28"/>
    </location>
</feature>
<evidence type="ECO:0000256" key="4">
    <source>
        <dbReference type="ARBA" id="ARBA00022490"/>
    </source>
</evidence>
<name>A0ABW3RZ30_9BACL</name>
<evidence type="ECO:0000256" key="1">
    <source>
        <dbReference type="ARBA" id="ARBA00004496"/>
    </source>
</evidence>
<evidence type="ECO:0000259" key="7">
    <source>
        <dbReference type="Pfam" id="PF02631"/>
    </source>
</evidence>
<feature type="domain" description="RecX third three-helical" evidence="8">
    <location>
        <begin position="213"/>
        <end position="259"/>
    </location>
</feature>
<evidence type="ECO:0000256" key="5">
    <source>
        <dbReference type="HAMAP-Rule" id="MF_01114"/>
    </source>
</evidence>
<accession>A0ABW3RZ30</accession>
<dbReference type="InterPro" id="IPR053924">
    <property type="entry name" value="RecX_HTH_2nd"/>
</dbReference>
<protein>
    <recommendedName>
        <fullName evidence="3 5">Regulatory protein RecX</fullName>
    </recommendedName>
</protein>
<dbReference type="Proteomes" id="UP001597262">
    <property type="component" value="Unassembled WGS sequence"/>
</dbReference>